<dbReference type="FunFam" id="2.60.40.10:FF:000048">
    <property type="entry name" value="receptor-type tyrosine-protein phosphatase U isoform X1"/>
    <property type="match status" value="1"/>
</dbReference>
<comment type="catalytic activity">
    <reaction evidence="25">
        <text>glycine(out) + n H(+)(in) = glycine(in) + n H(+)(out)</text>
        <dbReference type="Rhea" id="RHEA:70983"/>
        <dbReference type="ChEBI" id="CHEBI:15378"/>
        <dbReference type="ChEBI" id="CHEBI:57305"/>
    </reaction>
</comment>
<keyword evidence="22" id="KW-0968">Cytoplasmic vesicle</keyword>
<feature type="domain" description="Fibronectin type-III" evidence="39">
    <location>
        <begin position="896"/>
        <end position="1002"/>
    </location>
</feature>
<dbReference type="PANTHER" id="PTHR24051:SF8">
    <property type="entry name" value="PROTEIN-TYROSINE-PHOSPHATASE"/>
    <property type="match status" value="1"/>
</dbReference>
<name>A0A662YT84_ACIRT</name>
<feature type="transmembrane region" description="Helical" evidence="34">
    <location>
        <begin position="291"/>
        <end position="309"/>
    </location>
</feature>
<evidence type="ECO:0000256" key="31">
    <source>
        <dbReference type="ARBA" id="ARBA00051722"/>
    </source>
</evidence>
<reference evidence="40 41" key="1">
    <citation type="submission" date="2019-01" db="EMBL/GenBank/DDBJ databases">
        <title>Draft Genome and Complete Hox-Cluster Characterization of the Sterlet Sturgeon (Acipenser ruthenus).</title>
        <authorList>
            <person name="Wei Q."/>
        </authorList>
    </citation>
    <scope>NUCLEOTIDE SEQUENCE [LARGE SCALE GENOMIC DNA]</scope>
    <source>
        <strain evidence="40">WHYD16114868_AA</strain>
        <tissue evidence="40">Blood</tissue>
    </source>
</reference>
<dbReference type="Pfam" id="PF00041">
    <property type="entry name" value="fn3"/>
    <property type="match status" value="1"/>
</dbReference>
<dbReference type="SMART" id="SM00194">
    <property type="entry name" value="PTPc"/>
    <property type="match status" value="2"/>
</dbReference>
<keyword evidence="41" id="KW-1185">Reference proteome</keyword>
<dbReference type="FunFam" id="2.60.40.10:FF:000019">
    <property type="entry name" value="receptor-type tyrosine-protein phosphatase kappa isoform X2"/>
    <property type="match status" value="1"/>
</dbReference>
<feature type="transmembrane region" description="Helical" evidence="34">
    <location>
        <begin position="131"/>
        <end position="156"/>
    </location>
</feature>
<dbReference type="FunFam" id="2.60.120.200:FF:000006">
    <property type="entry name" value="receptor-type tyrosine-protein phosphatase T isoform X1"/>
    <property type="match status" value="1"/>
</dbReference>
<dbReference type="GO" id="GO:0140800">
    <property type="term" value="F:gamma-aminobutyric acid:proton antiporter activity"/>
    <property type="evidence" value="ECO:0007669"/>
    <property type="project" value="UniProtKB-ARBA"/>
</dbReference>
<evidence type="ECO:0000256" key="21">
    <source>
        <dbReference type="ARBA" id="ARBA00023319"/>
    </source>
</evidence>
<organism evidence="40 41">
    <name type="scientific">Acipenser ruthenus</name>
    <name type="common">Sterlet sturgeon</name>
    <dbReference type="NCBI Taxonomy" id="7906"/>
    <lineage>
        <taxon>Eukaryota</taxon>
        <taxon>Metazoa</taxon>
        <taxon>Chordata</taxon>
        <taxon>Craniata</taxon>
        <taxon>Vertebrata</taxon>
        <taxon>Euteleostomi</taxon>
        <taxon>Actinopterygii</taxon>
        <taxon>Chondrostei</taxon>
        <taxon>Acipenseriformes</taxon>
        <taxon>Acipenseridae</taxon>
        <taxon>Acipenser</taxon>
    </lineage>
</organism>
<evidence type="ECO:0000256" key="26">
    <source>
        <dbReference type="ARBA" id="ARBA00036440"/>
    </source>
</evidence>
<dbReference type="Pfam" id="PF23144">
    <property type="entry name" value="Fn3_PTPRU"/>
    <property type="match status" value="1"/>
</dbReference>
<dbReference type="FunFam" id="1.20.1740.10:FF:000062">
    <property type="entry name" value="Vesicular inhibitory amino acid transporter"/>
    <property type="match status" value="1"/>
</dbReference>
<dbReference type="PROSITE" id="PS50055">
    <property type="entry name" value="TYR_PHOSPHATASE_PTP"/>
    <property type="match status" value="2"/>
</dbReference>
<dbReference type="PANTHER" id="PTHR24051">
    <property type="entry name" value="SUSHI DOMAIN-CONTAINING PROTEIN 1"/>
    <property type="match status" value="1"/>
</dbReference>
<feature type="transmembrane region" description="Helical" evidence="34">
    <location>
        <begin position="365"/>
        <end position="387"/>
    </location>
</feature>
<evidence type="ECO:0000256" key="9">
    <source>
        <dbReference type="ARBA" id="ARBA00022729"/>
    </source>
</evidence>
<dbReference type="InterPro" id="IPR036116">
    <property type="entry name" value="FN3_sf"/>
</dbReference>
<dbReference type="SUPFAM" id="SSF52799">
    <property type="entry name" value="(Phosphotyrosine protein) phosphatases II"/>
    <property type="match status" value="2"/>
</dbReference>
<feature type="domain" description="Tyrosine specific protein phosphatases" evidence="36">
    <location>
        <begin position="1671"/>
        <end position="1747"/>
    </location>
</feature>
<evidence type="ECO:0000259" key="38">
    <source>
        <dbReference type="PROSITE" id="PS50835"/>
    </source>
</evidence>
<keyword evidence="10" id="KW-0677">Repeat</keyword>
<feature type="transmembrane region" description="Helical" evidence="34">
    <location>
        <begin position="190"/>
        <end position="208"/>
    </location>
</feature>
<dbReference type="PRINTS" id="PR00020">
    <property type="entry name" value="MAMDOMAIN"/>
</dbReference>
<dbReference type="SUPFAM" id="SSF48726">
    <property type="entry name" value="Immunoglobulin"/>
    <property type="match status" value="1"/>
</dbReference>
<comment type="catalytic activity">
    <reaction evidence="24">
        <text>beta-alanine(out) + n H(+)(in) = beta-alanine(in) + n H(+)(out)</text>
        <dbReference type="Rhea" id="RHEA:70987"/>
        <dbReference type="ChEBI" id="CHEBI:15378"/>
        <dbReference type="ChEBI" id="CHEBI:57966"/>
    </reaction>
</comment>
<dbReference type="GO" id="GO:0015187">
    <property type="term" value="F:glycine transmembrane transporter activity"/>
    <property type="evidence" value="ECO:0007669"/>
    <property type="project" value="UniProtKB-ARBA"/>
</dbReference>
<keyword evidence="6" id="KW-0813">Transport</keyword>
<evidence type="ECO:0000256" key="11">
    <source>
        <dbReference type="ARBA" id="ARBA00022775"/>
    </source>
</evidence>
<dbReference type="EMBL" id="SCEB01000296">
    <property type="protein sequence ID" value="RXM99797.1"/>
    <property type="molecule type" value="Genomic_DNA"/>
</dbReference>
<dbReference type="CDD" id="cd06263">
    <property type="entry name" value="MAM"/>
    <property type="match status" value="1"/>
</dbReference>
<gene>
    <name evidence="40" type="ORF">EOD39_10750</name>
</gene>
<dbReference type="InterPro" id="IPR003961">
    <property type="entry name" value="FN3_dom"/>
</dbReference>
<evidence type="ECO:0000256" key="28">
    <source>
        <dbReference type="ARBA" id="ARBA00041574"/>
    </source>
</evidence>
<evidence type="ECO:0000256" key="14">
    <source>
        <dbReference type="ARBA" id="ARBA00022989"/>
    </source>
</evidence>
<dbReference type="Gene3D" id="3.90.190.10">
    <property type="entry name" value="Protein tyrosine phosphatase superfamily"/>
    <property type="match status" value="4"/>
</dbReference>
<dbReference type="Gene3D" id="2.60.120.200">
    <property type="match status" value="1"/>
</dbReference>
<dbReference type="Pfam" id="PF01490">
    <property type="entry name" value="Aa_trans"/>
    <property type="match status" value="1"/>
</dbReference>
<evidence type="ECO:0000256" key="25">
    <source>
        <dbReference type="ARBA" id="ARBA00035961"/>
    </source>
</evidence>
<feature type="domain" description="Tyrosine-protein phosphatase" evidence="35">
    <location>
        <begin position="1325"/>
        <end position="1505"/>
    </location>
</feature>
<evidence type="ECO:0000256" key="7">
    <source>
        <dbReference type="ARBA" id="ARBA00022553"/>
    </source>
</evidence>
<evidence type="ECO:0000259" key="35">
    <source>
        <dbReference type="PROSITE" id="PS50055"/>
    </source>
</evidence>
<comment type="catalytic activity">
    <reaction evidence="26">
        <text>4-aminobutanoate(out) + n H(+)(in) = 4-aminobutanoate(in) + n H(+)(out)</text>
        <dbReference type="Rhea" id="RHEA:70979"/>
        <dbReference type="ChEBI" id="CHEBI:15378"/>
        <dbReference type="ChEBI" id="CHEBI:59888"/>
    </reaction>
</comment>
<dbReference type="FunFam" id="2.60.40.10:FF:000025">
    <property type="entry name" value="receptor-type tyrosine-protein phosphatase U isoform X2"/>
    <property type="match status" value="1"/>
</dbReference>
<evidence type="ECO:0000256" key="6">
    <source>
        <dbReference type="ARBA" id="ARBA00022448"/>
    </source>
</evidence>
<evidence type="ECO:0000259" key="37">
    <source>
        <dbReference type="PROSITE" id="PS50060"/>
    </source>
</evidence>
<feature type="domain" description="MAM" evidence="37">
    <location>
        <begin position="441"/>
        <end position="601"/>
    </location>
</feature>
<evidence type="ECO:0000256" key="4">
    <source>
        <dbReference type="ARBA" id="ARBA00008066"/>
    </source>
</evidence>
<dbReference type="GO" id="GO:0030659">
    <property type="term" value="C:cytoplasmic vesicle membrane"/>
    <property type="evidence" value="ECO:0007669"/>
    <property type="project" value="UniProtKB-SubCell"/>
</dbReference>
<dbReference type="PRINTS" id="PR00700">
    <property type="entry name" value="PRTYPHPHTASE"/>
</dbReference>
<keyword evidence="16 34" id="KW-0472">Membrane</keyword>
<dbReference type="InterPro" id="IPR029021">
    <property type="entry name" value="Prot-tyrosine_phosphatase-like"/>
</dbReference>
<comment type="similarity">
    <text evidence="4">Belongs to the amino acid/polyamine transporter 2 family.</text>
</comment>
<evidence type="ECO:0000313" key="41">
    <source>
        <dbReference type="Proteomes" id="UP000289886"/>
    </source>
</evidence>
<dbReference type="Pfam" id="PF00629">
    <property type="entry name" value="MAM"/>
    <property type="match status" value="1"/>
</dbReference>
<dbReference type="InterPro" id="IPR003599">
    <property type="entry name" value="Ig_sub"/>
</dbReference>
<dbReference type="SUPFAM" id="SSF49265">
    <property type="entry name" value="Fibronectin type III"/>
    <property type="match status" value="2"/>
</dbReference>
<keyword evidence="15" id="KW-0770">Synapse</keyword>
<evidence type="ECO:0000259" key="39">
    <source>
        <dbReference type="PROSITE" id="PS50853"/>
    </source>
</evidence>
<comment type="function">
    <text evidence="30">Antiporter that exchanges vesicular protons for cytosolic 4-aminobutanoate or to a lesser extend glycine, thus allowing their secretion from nerve terminals. The transport is equally dependent on the chemical and electrical components of the proton gradient. May also transport beta-alanine. Acidification of GABAergic synaptic vesicles is a prerequisite for 4-aminobutanoate uptake.</text>
</comment>
<proteinExistence type="inferred from homology"/>
<evidence type="ECO:0000256" key="32">
    <source>
        <dbReference type="ARBA" id="ARBA00059240"/>
    </source>
</evidence>
<evidence type="ECO:0000256" key="1">
    <source>
        <dbReference type="ARBA" id="ARBA00004439"/>
    </source>
</evidence>
<keyword evidence="7" id="KW-0597">Phosphoprotein</keyword>
<keyword evidence="14 34" id="KW-1133">Transmembrane helix</keyword>
<protein>
    <recommendedName>
        <fullName evidence="33">Receptor-type tyrosine-protein phosphatase kappa</fullName>
        <ecNumber evidence="5">3.1.3.48</ecNumber>
    </recommendedName>
    <alternativeName>
        <fullName evidence="28">Solute carrier family 32 member 1</fullName>
    </alternativeName>
    <alternativeName>
        <fullName evidence="29">Vesicular GABA transporter</fullName>
    </alternativeName>
    <alternativeName>
        <fullName evidence="27">Vesicular inhibitory amino acid transporter</fullName>
    </alternativeName>
</protein>
<dbReference type="InterPro" id="IPR000998">
    <property type="entry name" value="MAM_dom"/>
</dbReference>
<feature type="transmembrane region" description="Helical" evidence="34">
    <location>
        <begin position="220"/>
        <end position="239"/>
    </location>
</feature>
<evidence type="ECO:0000256" key="8">
    <source>
        <dbReference type="ARBA" id="ARBA00022692"/>
    </source>
</evidence>
<comment type="subcellular location">
    <subcellularLocation>
        <location evidence="1">Cytoplasmic vesicle membrane</location>
        <topology evidence="1">Multi-pass membrane protein</topology>
    </subcellularLocation>
    <subcellularLocation>
        <location evidence="2">Membrane</location>
        <topology evidence="2">Single-pass type I membrane protein</topology>
    </subcellularLocation>
    <subcellularLocation>
        <location evidence="23">Presynapse</location>
    </subcellularLocation>
</comment>
<feature type="transmembrane region" description="Helical" evidence="34">
    <location>
        <begin position="251"/>
        <end position="271"/>
    </location>
</feature>
<keyword evidence="19" id="KW-0325">Glycoprotein</keyword>
<dbReference type="CDD" id="cd00063">
    <property type="entry name" value="FN3"/>
    <property type="match status" value="2"/>
</dbReference>
<feature type="domain" description="Fibronectin type-III" evidence="39">
    <location>
        <begin position="701"/>
        <end position="796"/>
    </location>
</feature>
<evidence type="ECO:0000256" key="10">
    <source>
        <dbReference type="ARBA" id="ARBA00022737"/>
    </source>
</evidence>
<dbReference type="InterPro" id="IPR013320">
    <property type="entry name" value="ConA-like_dom_sf"/>
</dbReference>
<dbReference type="GO" id="GO:0060077">
    <property type="term" value="C:inhibitory synapse"/>
    <property type="evidence" value="ECO:0007669"/>
    <property type="project" value="UniProtKB-ARBA"/>
</dbReference>
<keyword evidence="21" id="KW-0393">Immunoglobulin domain</keyword>
<feature type="domain" description="Ig-like" evidence="38">
    <location>
        <begin position="603"/>
        <end position="688"/>
    </location>
</feature>
<evidence type="ECO:0000256" key="27">
    <source>
        <dbReference type="ARBA" id="ARBA00039542"/>
    </source>
</evidence>
<dbReference type="InterPro" id="IPR036179">
    <property type="entry name" value="Ig-like_dom_sf"/>
</dbReference>
<dbReference type="SMART" id="SM00409">
    <property type="entry name" value="IG"/>
    <property type="match status" value="1"/>
</dbReference>
<keyword evidence="8 34" id="KW-0812">Transmembrane</keyword>
<evidence type="ECO:0000256" key="20">
    <source>
        <dbReference type="ARBA" id="ARBA00023273"/>
    </source>
</evidence>
<dbReference type="InterPro" id="IPR000242">
    <property type="entry name" value="PTP_cat"/>
</dbReference>
<evidence type="ECO:0000256" key="5">
    <source>
        <dbReference type="ARBA" id="ARBA00013064"/>
    </source>
</evidence>
<dbReference type="InterPro" id="IPR016130">
    <property type="entry name" value="Tyr_Pase_AS"/>
</dbReference>
<evidence type="ECO:0000256" key="24">
    <source>
        <dbReference type="ARBA" id="ARBA00035892"/>
    </source>
</evidence>
<keyword evidence="11" id="KW-0532">Neurotransmitter transport</keyword>
<dbReference type="InterPro" id="IPR057598">
    <property type="entry name" value="Fn3_PTPRU"/>
</dbReference>
<dbReference type="SUPFAM" id="SSF49899">
    <property type="entry name" value="Concanavalin A-like lectins/glucanases"/>
    <property type="match status" value="1"/>
</dbReference>
<dbReference type="FunFam" id="2.60.40.10:FF:000009">
    <property type="entry name" value="receptor-type tyrosine-protein phosphatase U isoform X1"/>
    <property type="match status" value="1"/>
</dbReference>
<keyword evidence="12" id="KW-0378">Hydrolase</keyword>
<evidence type="ECO:0000313" key="40">
    <source>
        <dbReference type="EMBL" id="RXM99797.1"/>
    </source>
</evidence>
<evidence type="ECO:0000256" key="23">
    <source>
        <dbReference type="ARBA" id="ARBA00034106"/>
    </source>
</evidence>
<keyword evidence="20" id="KW-0966">Cell projection</keyword>
<comment type="similarity">
    <text evidence="3">Belongs to the protein-tyrosine phosphatase family. Receptor class 2B subfamily.</text>
</comment>
<evidence type="ECO:0000256" key="3">
    <source>
        <dbReference type="ARBA" id="ARBA00006396"/>
    </source>
</evidence>
<dbReference type="PROSITE" id="PS50853">
    <property type="entry name" value="FN3"/>
    <property type="match status" value="2"/>
</dbReference>
<dbReference type="InterPro" id="IPR003595">
    <property type="entry name" value="Tyr_Pase_cat"/>
</dbReference>
<evidence type="ECO:0000256" key="17">
    <source>
        <dbReference type="ARBA" id="ARBA00023157"/>
    </source>
</evidence>
<feature type="transmembrane region" description="Helical" evidence="34">
    <location>
        <begin position="321"/>
        <end position="345"/>
    </location>
</feature>
<evidence type="ECO:0000256" key="30">
    <source>
        <dbReference type="ARBA" id="ARBA00046163"/>
    </source>
</evidence>
<dbReference type="InterPro" id="IPR013783">
    <property type="entry name" value="Ig-like_fold"/>
</dbReference>
<dbReference type="GO" id="GO:0004725">
    <property type="term" value="F:protein tyrosine phosphatase activity"/>
    <property type="evidence" value="ECO:0007669"/>
    <property type="project" value="UniProtKB-EC"/>
</dbReference>
<feature type="transmembrane region" description="Helical" evidence="34">
    <location>
        <begin position="1155"/>
        <end position="1176"/>
    </location>
</feature>
<dbReference type="Gene3D" id="2.60.40.10">
    <property type="entry name" value="Immunoglobulins"/>
    <property type="match status" value="4"/>
</dbReference>
<evidence type="ECO:0000256" key="18">
    <source>
        <dbReference type="ARBA" id="ARBA00023170"/>
    </source>
</evidence>
<dbReference type="SMART" id="SM00404">
    <property type="entry name" value="PTPc_motif"/>
    <property type="match status" value="2"/>
</dbReference>
<dbReference type="Pfam" id="PF00102">
    <property type="entry name" value="Y_phosphatase"/>
    <property type="match status" value="3"/>
</dbReference>
<comment type="caution">
    <text evidence="40">The sequence shown here is derived from an EMBL/GenBank/DDBJ whole genome shotgun (WGS) entry which is preliminary data.</text>
</comment>
<dbReference type="PROSITE" id="PS50835">
    <property type="entry name" value="IG_LIKE"/>
    <property type="match status" value="1"/>
</dbReference>
<accession>A0A662YT84</accession>
<keyword evidence="9" id="KW-0732">Signal</keyword>
<evidence type="ECO:0000256" key="12">
    <source>
        <dbReference type="ARBA" id="ARBA00022801"/>
    </source>
</evidence>
<evidence type="ECO:0000256" key="34">
    <source>
        <dbReference type="SAM" id="Phobius"/>
    </source>
</evidence>
<evidence type="ECO:0000256" key="19">
    <source>
        <dbReference type="ARBA" id="ARBA00023180"/>
    </source>
</evidence>
<dbReference type="SMART" id="SM00137">
    <property type="entry name" value="MAM"/>
    <property type="match status" value="1"/>
</dbReference>
<dbReference type="EC" id="3.1.3.48" evidence="5"/>
<dbReference type="Proteomes" id="UP000289886">
    <property type="component" value="Unassembled WGS sequence"/>
</dbReference>
<keyword evidence="18 40" id="KW-0675">Receptor</keyword>
<sequence>MELFTMPHTTQSLRSTAFMAAFNGGTDQTELLRLLKWKRYRFSEDVDEESLNFARRDELDRTHREDKEEPDGLLAPNSVQCLDDLAINPPVPALESAATQITTWEAGWNVTNAIQGIFVLGLPYALLHSGYLGLLLIILAAIICCYTGKILIACLYEENEEGLPIRVRNTYEDIANACCKQLIPRLGGKIVNVAQVVELIMTCILYLVVSGNLMYHSFPYMPLSQTAWSVIAFVTLMPCMLIRNLRIVSKLSLLCSLAQFIISFIVTAYCLTQIHRWSWRRIKFSIDFEKFLVSVGVIIFSYTSQIFLPTLEGNMENRGSFVNMMTWTHFSACIFKTAFAVLAFLTWGEETKEVITDNLPSTLRTVVNLCLLAKAFLSYPLPFYAAAEILQGCIFQRDSTHATAQYRAVFLRGCILLLTFLMAMYIPHFSLLMGLTGSMTGGCNFDDGPAQCDYQQDLYDDFDWTHVSAQEAPYLSTELPQGSYMMVDSSQHDSGEKARIQLPVMKENDTHCIDFNYLLYTKDGSSPGTLNILVKVNKGPLANPIWNVTSFTGRDWLRAELAVSTFWPNEYQVIFEAQVSEGKMGYIAIDDIQVLSYPCDKSPHFLRLGDVEVNAGQNATFQCIATGREAVNNNLWLQKRNGEDIPVAQTKNINHRRFAASFRLREVTNLDQDLYRCVTQSDRGSGVSNFAQLIVREPPRPIAPPQLLGVGPTYLLIQLNANSIFGDGPIILKEVEYRMTSGSWIETHAVNSPNYKLWHLDPDTEYEIRVLLTRPGEGGTGQSGPPLITRTKCAEPMRTPKSLKIAETQARFIAVDWESLGYNITRCHTFNVTICYHYFHSNNESKADCLDMDPKAPRHVVGNLPPYTNVSLKMILTNPEGRKESDEVVIQTDEDVPGPVPSESMKAAPFEDRIFLHWKEPLEPNGIITQYEISYSSIRSFDPAVDVAGHPLTVALPWNSTHHVFSQLHPGTTYQFIIRASTVKGFGPPTVVNVTTNISAPSIPDYDMTETCLNETATTITVLLKPATAKGAPISAYQIVVEELNPHRNKREASSLDCYQVPVTYQSAASGGSPYYFAAELPPGSLPDPAPFTVGDNKTYNGFWNPPLAPRKNYNIYFQAVSSVEKIISPICLAAATEEPEVIPDPAKQTEVVKIAGISAGVLVFILLLLVVILVIKKRKLAKKRKDVIGTTRQEMTHMVNAMDRSYADQSTLHAEDPLAVTFMDSHKFSNRYENHTAAAESNRLLDVPRYHCEGTESPYQTGQLHPAIRVADLLQHINLMKTSDSYGFKEEYESFFEGQSASWDVAKKEQNRTKNRYGNIIACPVHETVYDFWRMIWQEQSACVVMATNLVEVGRVKCYKYWPDDAEVYGDFKVTFMEVEPLAEYVVRTFTLERRGFNEMREVKQFHFTGWPDHGVPYHATGLLSFIRRVKMSNPPSAGPIVVHCSAGAGRTGCYIVIDIMLDMAEREGVVDIYNCVKALRSRRINMVQTEEQYIFIHDAILEACLCGETTIPACEFKATYYDMIRIDSQSNSSHLKDEFQTLNSVTPQPQPEDCSIALLPRNHEKNRFMDMLPPDRCLPFLITLDGESSNYINAALMDSYRQPAAFIVTQHPLPNTVKDFWRLVYDYGCTSLVMLNEIDLAQPQEGYLMVRQFQYLGWASHREVPASKRSFLKLILQVDKWQEECEEGEGRTIIHCLNGGGRSGMFCAISIVCEMIKRQNVVDVFHAVKSLRNSKSNMVESPVSY</sequence>
<feature type="domain" description="Tyrosine specific protein phosphatases" evidence="36">
    <location>
        <begin position="1425"/>
        <end position="1496"/>
    </location>
</feature>
<dbReference type="InterPro" id="IPR007110">
    <property type="entry name" value="Ig-like_dom"/>
</dbReference>
<dbReference type="GO" id="GO:0051939">
    <property type="term" value="P:gamma-aminobutyric acid import"/>
    <property type="evidence" value="ECO:0007669"/>
    <property type="project" value="UniProtKB-ARBA"/>
</dbReference>
<evidence type="ECO:0000256" key="22">
    <source>
        <dbReference type="ARBA" id="ARBA00023329"/>
    </source>
</evidence>
<keyword evidence="17" id="KW-1015">Disulfide bond</keyword>
<evidence type="ECO:0000256" key="33">
    <source>
        <dbReference type="ARBA" id="ARBA00069154"/>
    </source>
</evidence>
<evidence type="ECO:0000259" key="36">
    <source>
        <dbReference type="PROSITE" id="PS50056"/>
    </source>
</evidence>
<evidence type="ECO:0000256" key="16">
    <source>
        <dbReference type="ARBA" id="ARBA00023136"/>
    </source>
</evidence>
<dbReference type="InterPro" id="IPR051622">
    <property type="entry name" value="R-tyr_protein_phosphatases"/>
</dbReference>
<dbReference type="PROSITE" id="PS00383">
    <property type="entry name" value="TYR_PHOSPHATASE_1"/>
    <property type="match status" value="2"/>
</dbReference>
<dbReference type="Pfam" id="PF00047">
    <property type="entry name" value="ig"/>
    <property type="match status" value="1"/>
</dbReference>
<comment type="catalytic activity">
    <reaction evidence="31">
        <text>O-phospho-L-tyrosyl-[protein] + H2O = L-tyrosyl-[protein] + phosphate</text>
        <dbReference type="Rhea" id="RHEA:10684"/>
        <dbReference type="Rhea" id="RHEA-COMP:10136"/>
        <dbReference type="Rhea" id="RHEA-COMP:20101"/>
        <dbReference type="ChEBI" id="CHEBI:15377"/>
        <dbReference type="ChEBI" id="CHEBI:43474"/>
        <dbReference type="ChEBI" id="CHEBI:46858"/>
        <dbReference type="ChEBI" id="CHEBI:61978"/>
        <dbReference type="EC" id="3.1.3.48"/>
    </reaction>
</comment>
<dbReference type="FunFam" id="3.90.190.10:FF:000185">
    <property type="entry name" value="Predicted protein"/>
    <property type="match status" value="1"/>
</dbReference>
<dbReference type="GO" id="GO:0098793">
    <property type="term" value="C:presynapse"/>
    <property type="evidence" value="ECO:0007669"/>
    <property type="project" value="UniProtKB-SubCell"/>
</dbReference>
<dbReference type="SMART" id="SM00060">
    <property type="entry name" value="FN3"/>
    <property type="match status" value="3"/>
</dbReference>
<comment type="function">
    <text evidence="32">Regulation of processes involving cell contact and adhesion such as growth control, tumor invasion, and metastasis. Negative regulator of EGFR signaling pathway. Forms complexes with beta-catenin and gamma-catenin/plakoglobin. Beta-catenin may be a substrate for the catalytic activity of PTPRK/PTP-kappa.</text>
</comment>
<dbReference type="InterPro" id="IPR013057">
    <property type="entry name" value="AA_transpt_TM"/>
</dbReference>
<dbReference type="InterPro" id="IPR013151">
    <property type="entry name" value="Immunoglobulin_dom"/>
</dbReference>
<evidence type="ECO:0000256" key="15">
    <source>
        <dbReference type="ARBA" id="ARBA00023018"/>
    </source>
</evidence>
<evidence type="ECO:0000256" key="29">
    <source>
        <dbReference type="ARBA" id="ARBA00042394"/>
    </source>
</evidence>
<feature type="transmembrane region" description="Helical" evidence="34">
    <location>
        <begin position="408"/>
        <end position="426"/>
    </location>
</feature>
<dbReference type="InterPro" id="IPR000387">
    <property type="entry name" value="Tyr_Pase_dom"/>
</dbReference>
<feature type="domain" description="Tyrosine-protein phosphatase" evidence="35">
    <location>
        <begin position="1537"/>
        <end position="1747"/>
    </location>
</feature>
<dbReference type="PROSITE" id="PS50056">
    <property type="entry name" value="TYR_PHOSPHATASE_2"/>
    <property type="match status" value="2"/>
</dbReference>
<evidence type="ECO:0000256" key="13">
    <source>
        <dbReference type="ARBA" id="ARBA00022912"/>
    </source>
</evidence>
<dbReference type="PROSITE" id="PS50060">
    <property type="entry name" value="MAM_2"/>
    <property type="match status" value="1"/>
</dbReference>
<keyword evidence="13" id="KW-0904">Protein phosphatase</keyword>
<evidence type="ECO:0000256" key="2">
    <source>
        <dbReference type="ARBA" id="ARBA00004479"/>
    </source>
</evidence>
<dbReference type="GO" id="GO:0006836">
    <property type="term" value="P:neurotransmitter transport"/>
    <property type="evidence" value="ECO:0007669"/>
    <property type="project" value="UniProtKB-KW"/>
</dbReference>